<feature type="domain" description="Phosphotyrosine protein phosphatase I" evidence="2">
    <location>
        <begin position="2"/>
        <end position="126"/>
    </location>
</feature>
<dbReference type="STRING" id="500633.CLOHIR_01772"/>
<feature type="domain" description="Uracil-DNA glycosylase-like" evidence="3">
    <location>
        <begin position="138"/>
        <end position="287"/>
    </location>
</feature>
<dbReference type="Gene3D" id="3.40.50.2300">
    <property type="match status" value="1"/>
</dbReference>
<dbReference type="Gene3D" id="3.40.470.10">
    <property type="entry name" value="Uracil-DNA glycosylase-like domain"/>
    <property type="match status" value="1"/>
</dbReference>
<dbReference type="InterPro" id="IPR023485">
    <property type="entry name" value="Ptyr_pPase"/>
</dbReference>
<dbReference type="HOGENOM" id="CLU_968749_0_0_9"/>
<proteinExistence type="predicted"/>
<dbReference type="SMART" id="SM00986">
    <property type="entry name" value="UDG"/>
    <property type="match status" value="1"/>
</dbReference>
<dbReference type="CDD" id="cd10032">
    <property type="entry name" value="UDG-F6_HDG"/>
    <property type="match status" value="1"/>
</dbReference>
<gene>
    <name evidence="4" type="ORF">CLOHIR_01772</name>
</gene>
<accession>B6G0W6</accession>
<dbReference type="GO" id="GO:0046685">
    <property type="term" value="P:response to arsenic-containing substance"/>
    <property type="evidence" value="ECO:0007669"/>
    <property type="project" value="UniProtKB-KW"/>
</dbReference>
<dbReference type="EMBL" id="ABWP01000070">
    <property type="protein sequence ID" value="EEA84541.1"/>
    <property type="molecule type" value="Genomic_DNA"/>
</dbReference>
<evidence type="ECO:0000313" key="4">
    <source>
        <dbReference type="EMBL" id="EEA84541.1"/>
    </source>
</evidence>
<dbReference type="PANTHER" id="PTHR43428">
    <property type="entry name" value="ARSENATE REDUCTASE"/>
    <property type="match status" value="1"/>
</dbReference>
<dbReference type="InterPro" id="IPR036196">
    <property type="entry name" value="Ptyr_pPase_sf"/>
</dbReference>
<organism evidence="4 5">
    <name type="scientific">Peptacetobacter hiranonis (strain DSM 13275 / JCM 10541 / KCTC 15199 / TO-931)</name>
    <name type="common">Clostridium hiranonis</name>
    <dbReference type="NCBI Taxonomy" id="500633"/>
    <lineage>
        <taxon>Bacteria</taxon>
        <taxon>Bacillati</taxon>
        <taxon>Bacillota</taxon>
        <taxon>Clostridia</taxon>
        <taxon>Peptostreptococcales</taxon>
        <taxon>Peptostreptococcaceae</taxon>
        <taxon>Peptacetobacter</taxon>
    </lineage>
</organism>
<comment type="caution">
    <text evidence="4">The sequence shown here is derived from an EMBL/GenBank/DDBJ whole genome shotgun (WGS) entry which is preliminary data.</text>
</comment>
<name>B6G0W6_PEPHT</name>
<dbReference type="InterPro" id="IPR036895">
    <property type="entry name" value="Uracil-DNA_glycosylase-like_sf"/>
</dbReference>
<evidence type="ECO:0000256" key="1">
    <source>
        <dbReference type="ARBA" id="ARBA00022849"/>
    </source>
</evidence>
<dbReference type="InterPro" id="IPR005122">
    <property type="entry name" value="Uracil-DNA_glycosylase-like"/>
</dbReference>
<evidence type="ECO:0000259" key="2">
    <source>
        <dbReference type="SMART" id="SM00226"/>
    </source>
</evidence>
<dbReference type="NCBIfam" id="TIGR04274">
    <property type="entry name" value="hypoxanDNAglyco"/>
    <property type="match status" value="1"/>
</dbReference>
<dbReference type="OrthoDB" id="9799921at2"/>
<sequence>MLKIAFICVHNSCRSQIAEALCRKYASDVFEPYSAGTELREINKDAIRLMKEIYDIDMEENQHSKLMKDIPEVDLMVSMGCGVSCPIIGRKFDEDLKLEDPTGKGDDKFKEIISEIEKDIIELREKYKKYQKVEHTFEPVYDENSKVLILGSFPSVKSREQNFYYGHPRNRFWQVISNITETELPTTIEEKKEMLLKNNIAIWDVIKSCVIKGSSDSSIKNVVVNDIAKVVKNSKIDRIFANGDKSFKLYKKYCSDVGIEIEKLPSTSPANAAFSIEKLVEDWKVIK</sequence>
<dbReference type="SMART" id="SM00987">
    <property type="entry name" value="UreE_C"/>
    <property type="match status" value="1"/>
</dbReference>
<protein>
    <submittedName>
        <fullName evidence="4">Low molecular weight phosphotyrosine protein phosphatase</fullName>
    </submittedName>
</protein>
<reference evidence="4 5" key="1">
    <citation type="submission" date="2008-09" db="EMBL/GenBank/DDBJ databases">
        <authorList>
            <person name="Fulton L."/>
            <person name="Clifton S."/>
            <person name="Fulton B."/>
            <person name="Xu J."/>
            <person name="Minx P."/>
            <person name="Pepin K.H."/>
            <person name="Johnson M."/>
            <person name="Thiruvilangam P."/>
            <person name="Bhonagiri V."/>
            <person name="Nash W.E."/>
            <person name="Mardis E.R."/>
            <person name="Wilson R.K."/>
        </authorList>
    </citation>
    <scope>NUCLEOTIDE SEQUENCE [LARGE SCALE GENOMIC DNA]</scope>
    <source>
        <strain evidence="4 5">DSM 13275</strain>
    </source>
</reference>
<evidence type="ECO:0000259" key="3">
    <source>
        <dbReference type="SMART" id="SM00986"/>
    </source>
</evidence>
<dbReference type="Pfam" id="PF01451">
    <property type="entry name" value="LMWPc"/>
    <property type="match status" value="1"/>
</dbReference>
<dbReference type="InterPro" id="IPR026353">
    <property type="entry name" value="Hypoxan-DNA_Glyclase"/>
</dbReference>
<keyword evidence="5" id="KW-1185">Reference proteome</keyword>
<dbReference type="SMART" id="SM00226">
    <property type="entry name" value="LMWPc"/>
    <property type="match status" value="1"/>
</dbReference>
<dbReference type="AlphaFoldDB" id="B6G0W6"/>
<keyword evidence="1" id="KW-0059">Arsenical resistance</keyword>
<dbReference type="eggNOG" id="COG3663">
    <property type="taxonomic scope" value="Bacteria"/>
</dbReference>
<dbReference type="SUPFAM" id="SSF52141">
    <property type="entry name" value="Uracil-DNA glycosylase-like"/>
    <property type="match status" value="1"/>
</dbReference>
<dbReference type="eggNOG" id="COG0394">
    <property type="taxonomic scope" value="Bacteria"/>
</dbReference>
<reference evidence="4 5" key="2">
    <citation type="submission" date="2008-10" db="EMBL/GenBank/DDBJ databases">
        <title>Draft genome sequence of Clostridium hiranonis (DSM 13275).</title>
        <authorList>
            <person name="Sudarsanam P."/>
            <person name="Ley R."/>
            <person name="Guruge J."/>
            <person name="Turnbaugh P.J."/>
            <person name="Mahowald M."/>
            <person name="Liep D."/>
            <person name="Gordon J."/>
        </authorList>
    </citation>
    <scope>NUCLEOTIDE SEQUENCE [LARGE SCALE GENOMIC DNA]</scope>
    <source>
        <strain evidence="4 5">DSM 13275</strain>
    </source>
</reference>
<dbReference type="Pfam" id="PF03167">
    <property type="entry name" value="UDG"/>
    <property type="match status" value="1"/>
</dbReference>
<dbReference type="Proteomes" id="UP000003178">
    <property type="component" value="Unassembled WGS sequence"/>
</dbReference>
<dbReference type="SUPFAM" id="SSF52788">
    <property type="entry name" value="Phosphotyrosine protein phosphatases I"/>
    <property type="match status" value="1"/>
</dbReference>
<evidence type="ECO:0000313" key="5">
    <source>
        <dbReference type="Proteomes" id="UP000003178"/>
    </source>
</evidence>
<dbReference type="PANTHER" id="PTHR43428:SF1">
    <property type="entry name" value="ARSENATE REDUCTASE"/>
    <property type="match status" value="1"/>
</dbReference>